<reference evidence="2 3" key="1">
    <citation type="journal article" date="2012" name="Appl. Environ. Microbiol.">
        <title>Short-read sequencing for genomic analysis of the brown rot fungus Fibroporia radiculosa.</title>
        <authorList>
            <person name="Tang J.D."/>
            <person name="Perkins A.D."/>
            <person name="Sonstegard T.S."/>
            <person name="Schroeder S.G."/>
            <person name="Burgess S.C."/>
            <person name="Diehl S.V."/>
        </authorList>
    </citation>
    <scope>NUCLEOTIDE SEQUENCE [LARGE SCALE GENOMIC DNA]</scope>
    <source>
        <strain evidence="2 3">TFFH 294</strain>
    </source>
</reference>
<dbReference type="InterPro" id="IPR011008">
    <property type="entry name" value="Dimeric_a/b-barrel"/>
</dbReference>
<dbReference type="Pfam" id="PF03795">
    <property type="entry name" value="YCII"/>
    <property type="match status" value="1"/>
</dbReference>
<dbReference type="InParanoid" id="J4I9H0"/>
<evidence type="ECO:0000313" key="3">
    <source>
        <dbReference type="Proteomes" id="UP000006352"/>
    </source>
</evidence>
<dbReference type="InterPro" id="IPR005545">
    <property type="entry name" value="YCII"/>
</dbReference>
<name>J4I9H0_9APHY</name>
<dbReference type="PANTHER" id="PTHR33606">
    <property type="entry name" value="PROTEIN YCII"/>
    <property type="match status" value="1"/>
</dbReference>
<dbReference type="InterPro" id="IPR051807">
    <property type="entry name" value="Sec-metab_biosynth-assoc"/>
</dbReference>
<evidence type="ECO:0000259" key="1">
    <source>
        <dbReference type="Pfam" id="PF03795"/>
    </source>
</evidence>
<sequence length="105" mass="11986">MPAPGNFTFILYAPDMTNPEAFKSRMDVRAQHLQGAREHHHEGILKIGGAILSPDAEKKMIGSIIIFEADSIETVRKTVEEDVYYKEGVWDKEKLQIYPYQSPHL</sequence>
<protein>
    <recommendedName>
        <fullName evidence="1">YCII-related domain-containing protein</fullName>
    </recommendedName>
</protein>
<evidence type="ECO:0000313" key="2">
    <source>
        <dbReference type="EMBL" id="CCM01146.1"/>
    </source>
</evidence>
<proteinExistence type="predicted"/>
<dbReference type="EMBL" id="HE797020">
    <property type="protein sequence ID" value="CCM01146.1"/>
    <property type="molecule type" value="Genomic_DNA"/>
</dbReference>
<dbReference type="RefSeq" id="XP_012180429.1">
    <property type="nucleotide sequence ID" value="XM_012325039.1"/>
</dbReference>
<feature type="domain" description="YCII-related" evidence="1">
    <location>
        <begin position="18"/>
        <end position="91"/>
    </location>
</feature>
<accession>J4I9H0</accession>
<organism evidence="2 3">
    <name type="scientific">Fibroporia radiculosa</name>
    <dbReference type="NCBI Taxonomy" id="599839"/>
    <lineage>
        <taxon>Eukaryota</taxon>
        <taxon>Fungi</taxon>
        <taxon>Dikarya</taxon>
        <taxon>Basidiomycota</taxon>
        <taxon>Agaricomycotina</taxon>
        <taxon>Agaricomycetes</taxon>
        <taxon>Polyporales</taxon>
        <taxon>Fibroporiaceae</taxon>
        <taxon>Fibroporia</taxon>
    </lineage>
</organism>
<dbReference type="PANTHER" id="PTHR33606:SF3">
    <property type="entry name" value="PROTEIN YCII"/>
    <property type="match status" value="1"/>
</dbReference>
<gene>
    <name evidence="2" type="ORF">FIBRA_03194</name>
</gene>
<dbReference type="OrthoDB" id="5519740at2759"/>
<dbReference type="Gene3D" id="3.30.70.1060">
    <property type="entry name" value="Dimeric alpha+beta barrel"/>
    <property type="match status" value="1"/>
</dbReference>
<keyword evidence="3" id="KW-1185">Reference proteome</keyword>
<dbReference type="AlphaFoldDB" id="J4I9H0"/>
<dbReference type="GeneID" id="24096057"/>
<dbReference type="SUPFAM" id="SSF54909">
    <property type="entry name" value="Dimeric alpha+beta barrel"/>
    <property type="match status" value="1"/>
</dbReference>
<dbReference type="Proteomes" id="UP000006352">
    <property type="component" value="Unassembled WGS sequence"/>
</dbReference>
<dbReference type="HOGENOM" id="CLU_110355_2_1_1"/>